<gene>
    <name evidence="1" type="ORF">DPMN_037048</name>
</gene>
<protein>
    <submittedName>
        <fullName evidence="1">Uncharacterized protein</fullName>
    </submittedName>
</protein>
<reference evidence="1" key="1">
    <citation type="journal article" date="2019" name="bioRxiv">
        <title>The Genome of the Zebra Mussel, Dreissena polymorpha: A Resource for Invasive Species Research.</title>
        <authorList>
            <person name="McCartney M.A."/>
            <person name="Auch B."/>
            <person name="Kono T."/>
            <person name="Mallez S."/>
            <person name="Zhang Y."/>
            <person name="Obille A."/>
            <person name="Becker A."/>
            <person name="Abrahante J.E."/>
            <person name="Garbe J."/>
            <person name="Badalamenti J.P."/>
            <person name="Herman A."/>
            <person name="Mangelson H."/>
            <person name="Liachko I."/>
            <person name="Sullivan S."/>
            <person name="Sone E.D."/>
            <person name="Koren S."/>
            <person name="Silverstein K.A.T."/>
            <person name="Beckman K.B."/>
            <person name="Gohl D.M."/>
        </authorList>
    </citation>
    <scope>NUCLEOTIDE SEQUENCE</scope>
    <source>
        <strain evidence="1">Duluth1</strain>
        <tissue evidence="1">Whole animal</tissue>
    </source>
</reference>
<sequence>MDFEQFLELLRAAATMLMYSTWFFNSSGLSCFSSNLTVELCECPQGIETWLKLVGYNVYYTFRFK</sequence>
<name>A0A9D4RNR0_DREPO</name>
<comment type="caution">
    <text evidence="1">The sequence shown here is derived from an EMBL/GenBank/DDBJ whole genome shotgun (WGS) entry which is preliminary data.</text>
</comment>
<evidence type="ECO:0000313" key="2">
    <source>
        <dbReference type="Proteomes" id="UP000828390"/>
    </source>
</evidence>
<dbReference type="AlphaFoldDB" id="A0A9D4RNR0"/>
<keyword evidence="2" id="KW-1185">Reference proteome</keyword>
<evidence type="ECO:0000313" key="1">
    <source>
        <dbReference type="EMBL" id="KAH3873808.1"/>
    </source>
</evidence>
<dbReference type="EMBL" id="JAIWYP010000002">
    <property type="protein sequence ID" value="KAH3873808.1"/>
    <property type="molecule type" value="Genomic_DNA"/>
</dbReference>
<proteinExistence type="predicted"/>
<accession>A0A9D4RNR0</accession>
<organism evidence="1 2">
    <name type="scientific">Dreissena polymorpha</name>
    <name type="common">Zebra mussel</name>
    <name type="synonym">Mytilus polymorpha</name>
    <dbReference type="NCBI Taxonomy" id="45954"/>
    <lineage>
        <taxon>Eukaryota</taxon>
        <taxon>Metazoa</taxon>
        <taxon>Spiralia</taxon>
        <taxon>Lophotrochozoa</taxon>
        <taxon>Mollusca</taxon>
        <taxon>Bivalvia</taxon>
        <taxon>Autobranchia</taxon>
        <taxon>Heteroconchia</taxon>
        <taxon>Euheterodonta</taxon>
        <taxon>Imparidentia</taxon>
        <taxon>Neoheterodontei</taxon>
        <taxon>Myida</taxon>
        <taxon>Dreissenoidea</taxon>
        <taxon>Dreissenidae</taxon>
        <taxon>Dreissena</taxon>
    </lineage>
</organism>
<reference evidence="1" key="2">
    <citation type="submission" date="2020-11" db="EMBL/GenBank/DDBJ databases">
        <authorList>
            <person name="McCartney M.A."/>
            <person name="Auch B."/>
            <person name="Kono T."/>
            <person name="Mallez S."/>
            <person name="Becker A."/>
            <person name="Gohl D.M."/>
            <person name="Silverstein K.A.T."/>
            <person name="Koren S."/>
            <person name="Bechman K.B."/>
            <person name="Herman A."/>
            <person name="Abrahante J.E."/>
            <person name="Garbe J."/>
        </authorList>
    </citation>
    <scope>NUCLEOTIDE SEQUENCE</scope>
    <source>
        <strain evidence="1">Duluth1</strain>
        <tissue evidence="1">Whole animal</tissue>
    </source>
</reference>
<dbReference type="Proteomes" id="UP000828390">
    <property type="component" value="Unassembled WGS sequence"/>
</dbReference>